<evidence type="ECO:0000256" key="9">
    <source>
        <dbReference type="ARBA" id="ARBA00023170"/>
    </source>
</evidence>
<dbReference type="Gene3D" id="2.40.170.20">
    <property type="entry name" value="TonB-dependent receptor, beta-barrel domain"/>
    <property type="match status" value="1"/>
</dbReference>
<dbReference type="Pfam" id="PF00593">
    <property type="entry name" value="TonB_dep_Rec_b-barrel"/>
    <property type="match status" value="1"/>
</dbReference>
<dbReference type="PROSITE" id="PS00430">
    <property type="entry name" value="TONB_DEPENDENT_REC_1"/>
    <property type="match status" value="1"/>
</dbReference>
<keyword evidence="8 11" id="KW-0472">Membrane</keyword>
<feature type="short sequence motif" description="TonB C-terminal box" evidence="13">
    <location>
        <begin position="696"/>
        <end position="713"/>
    </location>
</feature>
<keyword evidence="9 17" id="KW-0675">Receptor</keyword>
<evidence type="ECO:0000256" key="5">
    <source>
        <dbReference type="ARBA" id="ARBA00022692"/>
    </source>
</evidence>
<comment type="similarity">
    <text evidence="2">Belongs to the TonB-dependent receptor family. Hemoglobin/haptoglobin binding protein subfamily.</text>
</comment>
<dbReference type="PANTHER" id="PTHR30069">
    <property type="entry name" value="TONB-DEPENDENT OUTER MEMBRANE RECEPTOR"/>
    <property type="match status" value="1"/>
</dbReference>
<dbReference type="RefSeq" id="WP_168450694.1">
    <property type="nucleotide sequence ID" value="NZ_JAAWWK010000004.1"/>
</dbReference>
<evidence type="ECO:0000256" key="1">
    <source>
        <dbReference type="ARBA" id="ARBA00004571"/>
    </source>
</evidence>
<name>A0ABX1GG26_9GAMM</name>
<sequence length="713" mass="78580">MFSLRLNRLSLFMLAASASLAAHAEHSKLETVLVTATRDTQSLSDIAASVGVLDQDTLEKLNPTHAAELMNRIPGVNIVQLGSSGEGVAAAIRQPVSYGPVYLYLENGVPTRSAGFFNHNALYEVNSALGNGVEIIKGPGSALYGSDAIGAVVNSLSGQPPEEDRASLSMEVGEDDWTRLQWRGAAVGEVDSYTLNVSASRNGGWRDNTAADRQELLASWFHQFDGDWQVNSVFSASRVNMETGGSALGADDYHNTPERAGNKIGFRDVSAVRVSSAFDKTLENGQLSVTPYLRSNRLAYIATWTLNTGRVQPPPPWCPSCPAALDSQDAHINDDGHDSLGILLKLRRDIGDNSLVISGVDIDQSFGGQTQYYIERNDNDPGQYWLSYRRAGKLYDYKVAFTSISPYVHSEFQLAPSWRLTAGLRYDAIRYDYEDNIDAANTDPNHLRPEDQSLDYHHVSPKLGLIYDFSPSINGYLAYRHAFRIPSSGQLFRSGSTVDSTELKPVQADSLEVGVRGNLGRRSSFEVAVYTLRKEDDILSVQDAGSGARRHSNAGETRHRGIEVGVEHRLTAQWDIGIAYSRNQHRFEDWRDRSGDFSGNTMPDAPSSFSHLHLNYHPAWLGGGFIELEASHQGAHWIDESNADDNNDGDVDRYKGHSLLNLRGEYAVSPQLTVYTRVMNLADKRYAETTSKWGPGFTPGRGRTAYLGARMEF</sequence>
<evidence type="ECO:0000259" key="16">
    <source>
        <dbReference type="Pfam" id="PF07715"/>
    </source>
</evidence>
<evidence type="ECO:0000256" key="6">
    <source>
        <dbReference type="ARBA" id="ARBA00022729"/>
    </source>
</evidence>
<evidence type="ECO:0000256" key="3">
    <source>
        <dbReference type="ARBA" id="ARBA00022448"/>
    </source>
</evidence>
<keyword evidence="5 11" id="KW-0812">Transmembrane</keyword>
<evidence type="ECO:0000256" key="11">
    <source>
        <dbReference type="PROSITE-ProRule" id="PRU01360"/>
    </source>
</evidence>
<dbReference type="InterPro" id="IPR010917">
    <property type="entry name" value="TonB_rcpt_CS"/>
</dbReference>
<dbReference type="SUPFAM" id="SSF56935">
    <property type="entry name" value="Porins"/>
    <property type="match status" value="1"/>
</dbReference>
<evidence type="ECO:0000256" key="13">
    <source>
        <dbReference type="PROSITE-ProRule" id="PRU10144"/>
    </source>
</evidence>
<comment type="subcellular location">
    <subcellularLocation>
        <location evidence="1 11">Cell outer membrane</location>
        <topology evidence="1 11">Multi-pass membrane protein</topology>
    </subcellularLocation>
</comment>
<dbReference type="InterPro" id="IPR012910">
    <property type="entry name" value="Plug_dom"/>
</dbReference>
<keyword evidence="4 11" id="KW-1134">Transmembrane beta strand</keyword>
<evidence type="ECO:0000256" key="8">
    <source>
        <dbReference type="ARBA" id="ARBA00023136"/>
    </source>
</evidence>
<dbReference type="InterPro" id="IPR010916">
    <property type="entry name" value="TonB_box_CS"/>
</dbReference>
<comment type="caution">
    <text evidence="17">The sequence shown here is derived from an EMBL/GenBank/DDBJ whole genome shotgun (WGS) entry which is preliminary data.</text>
</comment>
<organism evidence="17 18">
    <name type="scientific">Spongiibacter thalassae</name>
    <dbReference type="NCBI Taxonomy" id="2721624"/>
    <lineage>
        <taxon>Bacteria</taxon>
        <taxon>Pseudomonadati</taxon>
        <taxon>Pseudomonadota</taxon>
        <taxon>Gammaproteobacteria</taxon>
        <taxon>Cellvibrionales</taxon>
        <taxon>Spongiibacteraceae</taxon>
        <taxon>Spongiibacter</taxon>
    </lineage>
</organism>
<dbReference type="InterPro" id="IPR039426">
    <property type="entry name" value="TonB-dep_rcpt-like"/>
</dbReference>
<dbReference type="InterPro" id="IPR000531">
    <property type="entry name" value="Beta-barrel_TonB"/>
</dbReference>
<evidence type="ECO:0000256" key="10">
    <source>
        <dbReference type="ARBA" id="ARBA00023237"/>
    </source>
</evidence>
<accession>A0ABX1GG26</accession>
<evidence type="ECO:0000313" key="17">
    <source>
        <dbReference type="EMBL" id="NKI18167.1"/>
    </source>
</evidence>
<feature type="chain" id="PRO_5045696640" evidence="14">
    <location>
        <begin position="25"/>
        <end position="713"/>
    </location>
</feature>
<dbReference type="InterPro" id="IPR037066">
    <property type="entry name" value="Plug_dom_sf"/>
</dbReference>
<protein>
    <submittedName>
        <fullName evidence="17">TonB-dependent receptor</fullName>
    </submittedName>
</protein>
<evidence type="ECO:0000256" key="4">
    <source>
        <dbReference type="ARBA" id="ARBA00022452"/>
    </source>
</evidence>
<dbReference type="InterPro" id="IPR036942">
    <property type="entry name" value="Beta-barrel_TonB_sf"/>
</dbReference>
<keyword evidence="6 14" id="KW-0732">Signal</keyword>
<dbReference type="Proteomes" id="UP000765845">
    <property type="component" value="Unassembled WGS sequence"/>
</dbReference>
<evidence type="ECO:0000256" key="12">
    <source>
        <dbReference type="PROSITE-ProRule" id="PRU10143"/>
    </source>
</evidence>
<dbReference type="PANTHER" id="PTHR30069:SF29">
    <property type="entry name" value="HEMOGLOBIN AND HEMOGLOBIN-HAPTOGLOBIN-BINDING PROTEIN 1-RELATED"/>
    <property type="match status" value="1"/>
</dbReference>
<feature type="domain" description="TonB-dependent receptor-like beta-barrel" evidence="15">
    <location>
        <begin position="224"/>
        <end position="681"/>
    </location>
</feature>
<dbReference type="CDD" id="cd01347">
    <property type="entry name" value="ligand_gated_channel"/>
    <property type="match status" value="1"/>
</dbReference>
<feature type="domain" description="TonB-dependent receptor plug" evidence="16">
    <location>
        <begin position="43"/>
        <end position="152"/>
    </location>
</feature>
<dbReference type="Gene3D" id="2.170.130.10">
    <property type="entry name" value="TonB-dependent receptor, plug domain"/>
    <property type="match status" value="1"/>
</dbReference>
<keyword evidence="7 12" id="KW-0798">TonB box</keyword>
<feature type="short sequence motif" description="TonB box" evidence="12">
    <location>
        <begin position="31"/>
        <end position="37"/>
    </location>
</feature>
<dbReference type="Pfam" id="PF07715">
    <property type="entry name" value="Plug"/>
    <property type="match status" value="1"/>
</dbReference>
<dbReference type="PROSITE" id="PS01156">
    <property type="entry name" value="TONB_DEPENDENT_REC_2"/>
    <property type="match status" value="1"/>
</dbReference>
<gene>
    <name evidence="17" type="ORF">HCU74_12195</name>
</gene>
<dbReference type="EMBL" id="JAAWWK010000004">
    <property type="protein sequence ID" value="NKI18167.1"/>
    <property type="molecule type" value="Genomic_DNA"/>
</dbReference>
<keyword evidence="10 11" id="KW-0998">Cell outer membrane</keyword>
<evidence type="ECO:0000259" key="15">
    <source>
        <dbReference type="Pfam" id="PF00593"/>
    </source>
</evidence>
<evidence type="ECO:0000256" key="2">
    <source>
        <dbReference type="ARBA" id="ARBA00008143"/>
    </source>
</evidence>
<dbReference type="PROSITE" id="PS52016">
    <property type="entry name" value="TONB_DEPENDENT_REC_3"/>
    <property type="match status" value="1"/>
</dbReference>
<evidence type="ECO:0000256" key="7">
    <source>
        <dbReference type="ARBA" id="ARBA00023077"/>
    </source>
</evidence>
<evidence type="ECO:0000313" key="18">
    <source>
        <dbReference type="Proteomes" id="UP000765845"/>
    </source>
</evidence>
<evidence type="ECO:0000256" key="14">
    <source>
        <dbReference type="SAM" id="SignalP"/>
    </source>
</evidence>
<proteinExistence type="inferred from homology"/>
<keyword evidence="3 11" id="KW-0813">Transport</keyword>
<keyword evidence="18" id="KW-1185">Reference proteome</keyword>
<feature type="signal peptide" evidence="14">
    <location>
        <begin position="1"/>
        <end position="24"/>
    </location>
</feature>
<reference evidence="17 18" key="1">
    <citation type="submission" date="2020-04" db="EMBL/GenBank/DDBJ databases">
        <authorList>
            <person name="Yoon J."/>
        </authorList>
    </citation>
    <scope>NUCLEOTIDE SEQUENCE [LARGE SCALE GENOMIC DNA]</scope>
    <source>
        <strain evidence="17 18">KMU-166</strain>
    </source>
</reference>